<feature type="transmembrane region" description="Helical" evidence="5">
    <location>
        <begin position="12"/>
        <end position="32"/>
    </location>
</feature>
<keyword evidence="5" id="KW-0472">Membrane</keyword>
<evidence type="ECO:0000256" key="5">
    <source>
        <dbReference type="SAM" id="Phobius"/>
    </source>
</evidence>
<organism evidence="6 7">
    <name type="scientific">Immersiella caudata</name>
    <dbReference type="NCBI Taxonomy" id="314043"/>
    <lineage>
        <taxon>Eukaryota</taxon>
        <taxon>Fungi</taxon>
        <taxon>Dikarya</taxon>
        <taxon>Ascomycota</taxon>
        <taxon>Pezizomycotina</taxon>
        <taxon>Sordariomycetes</taxon>
        <taxon>Sordariomycetidae</taxon>
        <taxon>Sordariales</taxon>
        <taxon>Lasiosphaeriaceae</taxon>
        <taxon>Immersiella</taxon>
    </lineage>
</organism>
<dbReference type="GO" id="GO:0005506">
    <property type="term" value="F:iron ion binding"/>
    <property type="evidence" value="ECO:0007669"/>
    <property type="project" value="InterPro"/>
</dbReference>
<name>A0AA39WYR4_9PEZI</name>
<keyword evidence="5" id="KW-0812">Transmembrane</keyword>
<evidence type="ECO:0000256" key="4">
    <source>
        <dbReference type="ARBA" id="ARBA00023004"/>
    </source>
</evidence>
<evidence type="ECO:0000313" key="7">
    <source>
        <dbReference type="Proteomes" id="UP001175000"/>
    </source>
</evidence>
<dbReference type="SUPFAM" id="SSF48264">
    <property type="entry name" value="Cytochrome P450"/>
    <property type="match status" value="1"/>
</dbReference>
<evidence type="ECO:0000313" key="6">
    <source>
        <dbReference type="EMBL" id="KAK0623996.1"/>
    </source>
</evidence>
<evidence type="ECO:0000256" key="3">
    <source>
        <dbReference type="ARBA" id="ARBA00022723"/>
    </source>
</evidence>
<proteinExistence type="inferred from homology"/>
<keyword evidence="4" id="KW-0408">Iron</keyword>
<dbReference type="CDD" id="cd11040">
    <property type="entry name" value="CYP7_CYP8-like"/>
    <property type="match status" value="1"/>
</dbReference>
<keyword evidence="2" id="KW-0349">Heme</keyword>
<dbReference type="InterPro" id="IPR036396">
    <property type="entry name" value="Cyt_P450_sf"/>
</dbReference>
<dbReference type="Gene3D" id="1.10.630.10">
    <property type="entry name" value="Cytochrome P450"/>
    <property type="match status" value="1"/>
</dbReference>
<keyword evidence="5" id="KW-1133">Transmembrane helix</keyword>
<dbReference type="GO" id="GO:0016705">
    <property type="term" value="F:oxidoreductase activity, acting on paired donors, with incorporation or reduction of molecular oxygen"/>
    <property type="evidence" value="ECO:0007669"/>
    <property type="project" value="InterPro"/>
</dbReference>
<evidence type="ECO:0000256" key="2">
    <source>
        <dbReference type="ARBA" id="ARBA00022617"/>
    </source>
</evidence>
<dbReference type="PANTHER" id="PTHR24304:SF2">
    <property type="entry name" value="24-HYDROXYCHOLESTEROL 7-ALPHA-HYDROXYLASE"/>
    <property type="match status" value="1"/>
</dbReference>
<comment type="caution">
    <text evidence="6">The sequence shown here is derived from an EMBL/GenBank/DDBJ whole genome shotgun (WGS) entry which is preliminary data.</text>
</comment>
<sequence>MVLQFVKFPTDYGRLVWTLVAASVAVAIRLATRPAKSPVPVVSGWIPVVSVTIMYMTNMRAFFAKARKLLPKMGMVQFQLGPYNTYLISGAENIQNIFRASANVGCDLFFLTLKDSIWGASKEDIAKFANDKSGRLPKPLPGYEDFPEEKRIWHGLHTVMSTHLTRTQESENLSVLFEENFNNVLEGFPIGEEKTISIYKFLLSDMCAAVTKAVNGTRIMKEVPNLNPLLWDFDLIAAKLAWGLPRWMASSNYDKRDRFQNALMGYLDRAIRDFDWDRQDNPEWEPIFGSRYSREFVRWMRNAGFSLRTMAGGFGTLTIFGANANSIPITAWCLLEILRSPTLLAAVRTELASAPLYLDSSKTKINRSALLSLPLLQSIYTENLRLHVSMNVTRQVTGPLTIAGVALPEGAVLQAATDIVHHDEKIWGVKGHPANEFWAERHIKINKEGKREFQLAAGVNDFFPYGGGPPVCPGRFFAKQQIMLTVAMMVDRFEVTPVGWVDLEGKESDRPAENDGRWCGGASVPPDRDLKVKVRRLW</sequence>
<dbReference type="AlphaFoldDB" id="A0AA39WYR4"/>
<protein>
    <submittedName>
        <fullName evidence="6">Cytochrome P450</fullName>
    </submittedName>
</protein>
<accession>A0AA39WYR4</accession>
<dbReference type="GO" id="GO:0008395">
    <property type="term" value="F:steroid hydroxylase activity"/>
    <property type="evidence" value="ECO:0007669"/>
    <property type="project" value="TreeGrafter"/>
</dbReference>
<evidence type="ECO:0000256" key="1">
    <source>
        <dbReference type="ARBA" id="ARBA00010617"/>
    </source>
</evidence>
<dbReference type="InterPro" id="IPR050529">
    <property type="entry name" value="CYP450_sterol_14alpha_dmase"/>
</dbReference>
<comment type="similarity">
    <text evidence="1">Belongs to the cytochrome P450 family.</text>
</comment>
<keyword evidence="3" id="KW-0479">Metal-binding</keyword>
<dbReference type="PANTHER" id="PTHR24304">
    <property type="entry name" value="CYTOCHROME P450 FAMILY 7"/>
    <property type="match status" value="1"/>
</dbReference>
<dbReference type="GO" id="GO:0020037">
    <property type="term" value="F:heme binding"/>
    <property type="evidence" value="ECO:0007669"/>
    <property type="project" value="InterPro"/>
</dbReference>
<keyword evidence="7" id="KW-1185">Reference proteome</keyword>
<reference evidence="6" key="1">
    <citation type="submission" date="2023-06" db="EMBL/GenBank/DDBJ databases">
        <title>Genome-scale phylogeny and comparative genomics of the fungal order Sordariales.</title>
        <authorList>
            <consortium name="Lawrence Berkeley National Laboratory"/>
            <person name="Hensen N."/>
            <person name="Bonometti L."/>
            <person name="Westerberg I."/>
            <person name="Brannstrom I.O."/>
            <person name="Guillou S."/>
            <person name="Cros-Aarteil S."/>
            <person name="Calhoun S."/>
            <person name="Haridas S."/>
            <person name="Kuo A."/>
            <person name="Mondo S."/>
            <person name="Pangilinan J."/>
            <person name="Riley R."/>
            <person name="Labutti K."/>
            <person name="Andreopoulos B."/>
            <person name="Lipzen A."/>
            <person name="Chen C."/>
            <person name="Yanf M."/>
            <person name="Daum C."/>
            <person name="Ng V."/>
            <person name="Clum A."/>
            <person name="Steindorff A."/>
            <person name="Ohm R."/>
            <person name="Martin F."/>
            <person name="Silar P."/>
            <person name="Natvig D."/>
            <person name="Lalanne C."/>
            <person name="Gautier V."/>
            <person name="Ament-Velasquez S.L."/>
            <person name="Kruys A."/>
            <person name="Hutchinson M.I."/>
            <person name="Powell A.J."/>
            <person name="Barry K."/>
            <person name="Miller A.N."/>
            <person name="Grigoriev I.V."/>
            <person name="Debuchy R."/>
            <person name="Gladieux P."/>
            <person name="Thoren M.H."/>
            <person name="Johannesson H."/>
        </authorList>
    </citation>
    <scope>NUCLEOTIDE SEQUENCE</scope>
    <source>
        <strain evidence="6">CBS 606.72</strain>
    </source>
</reference>
<feature type="transmembrane region" description="Helical" evidence="5">
    <location>
        <begin position="44"/>
        <end position="63"/>
    </location>
</feature>
<dbReference type="Proteomes" id="UP001175000">
    <property type="component" value="Unassembled WGS sequence"/>
</dbReference>
<dbReference type="Pfam" id="PF00067">
    <property type="entry name" value="p450"/>
    <property type="match status" value="1"/>
</dbReference>
<gene>
    <name evidence="6" type="ORF">B0T14DRAFT_478070</name>
</gene>
<dbReference type="InterPro" id="IPR001128">
    <property type="entry name" value="Cyt_P450"/>
</dbReference>
<dbReference type="EMBL" id="JAULSU010000003">
    <property type="protein sequence ID" value="KAK0623996.1"/>
    <property type="molecule type" value="Genomic_DNA"/>
</dbReference>